<feature type="region of interest" description="Disordered" evidence="1">
    <location>
        <begin position="100"/>
        <end position="160"/>
    </location>
</feature>
<keyword evidence="3" id="KW-1185">Reference proteome</keyword>
<accession>A0A232EK74</accession>
<feature type="compositionally biased region" description="Basic and acidic residues" evidence="1">
    <location>
        <begin position="129"/>
        <end position="150"/>
    </location>
</feature>
<organism evidence="2 3">
    <name type="scientific">Trichomalopsis sarcophagae</name>
    <dbReference type="NCBI Taxonomy" id="543379"/>
    <lineage>
        <taxon>Eukaryota</taxon>
        <taxon>Metazoa</taxon>
        <taxon>Ecdysozoa</taxon>
        <taxon>Arthropoda</taxon>
        <taxon>Hexapoda</taxon>
        <taxon>Insecta</taxon>
        <taxon>Pterygota</taxon>
        <taxon>Neoptera</taxon>
        <taxon>Endopterygota</taxon>
        <taxon>Hymenoptera</taxon>
        <taxon>Apocrita</taxon>
        <taxon>Proctotrupomorpha</taxon>
        <taxon>Chalcidoidea</taxon>
        <taxon>Pteromalidae</taxon>
        <taxon>Pteromalinae</taxon>
        <taxon>Trichomalopsis</taxon>
    </lineage>
</organism>
<name>A0A232EK74_9HYME</name>
<proteinExistence type="predicted"/>
<dbReference type="EMBL" id="NNAY01003884">
    <property type="protein sequence ID" value="OXU18711.1"/>
    <property type="molecule type" value="Genomic_DNA"/>
</dbReference>
<evidence type="ECO:0000256" key="1">
    <source>
        <dbReference type="SAM" id="MobiDB-lite"/>
    </source>
</evidence>
<feature type="compositionally biased region" description="Basic residues" evidence="1">
    <location>
        <begin position="63"/>
        <end position="76"/>
    </location>
</feature>
<dbReference type="AlphaFoldDB" id="A0A232EK74"/>
<evidence type="ECO:0000313" key="3">
    <source>
        <dbReference type="Proteomes" id="UP000215335"/>
    </source>
</evidence>
<dbReference type="Proteomes" id="UP000215335">
    <property type="component" value="Unassembled WGS sequence"/>
</dbReference>
<feature type="compositionally biased region" description="Basic and acidic residues" evidence="1">
    <location>
        <begin position="104"/>
        <end position="116"/>
    </location>
</feature>
<evidence type="ECO:0000313" key="2">
    <source>
        <dbReference type="EMBL" id="OXU18711.1"/>
    </source>
</evidence>
<sequence length="183" mass="20963">MSKKSLGKPPVESDIERIEKINEVIFGTHLEGESTTAEEEERSGTAEWHTPKQGRYAYSKSTGRNKKEGKKGRGKGTKPQLGRKSQSVINVIERGLILKRKRKEANETEEKIEKIKARIPPSTPGKSKASKEGEENLEKEDNKEEERTEKIEEEQEMEKTHKEIFEKMNKDGEVRERATEEAK</sequence>
<feature type="region of interest" description="Disordered" evidence="1">
    <location>
        <begin position="26"/>
        <end position="88"/>
    </location>
</feature>
<gene>
    <name evidence="2" type="ORF">TSAR_012748</name>
</gene>
<protein>
    <submittedName>
        <fullName evidence="2">Uncharacterized protein</fullName>
    </submittedName>
</protein>
<comment type="caution">
    <text evidence="2">The sequence shown here is derived from an EMBL/GenBank/DDBJ whole genome shotgun (WGS) entry which is preliminary data.</text>
</comment>
<reference evidence="2 3" key="1">
    <citation type="journal article" date="2017" name="Curr. Biol.">
        <title>The Evolution of Venom by Co-option of Single-Copy Genes.</title>
        <authorList>
            <person name="Martinson E.O."/>
            <person name="Mrinalini"/>
            <person name="Kelkar Y.D."/>
            <person name="Chang C.H."/>
            <person name="Werren J.H."/>
        </authorList>
    </citation>
    <scope>NUCLEOTIDE SEQUENCE [LARGE SCALE GENOMIC DNA]</scope>
    <source>
        <strain evidence="2 3">Alberta</strain>
        <tissue evidence="2">Whole body</tissue>
    </source>
</reference>